<comment type="similarity">
    <text evidence="1">Belongs to the 'phage' integrase family.</text>
</comment>
<sequence length="444" mass="52177">MKVRYFVIKGKNQYTPIYIRFWNGRQFDQKAKTGLTVNFEHWNNTKQQVKPKADETQKDFINNNLRDLEKYTIENYNIEYNSKQHIGKDWLKTKIDLFFGRTKVDEQYKIYFLDWVQKFIDEAPIRLHKGKPISKRTIQHYTTTLHKLKAFEATQKTRLRFENIDLKFYRAFVDYCRSVENLGNNTIGGYITNFKMWCKNIELEGYPINPQYKHSDFSAIQNETKDVYLNEAEINKVFEHNFKDNLRLSNTRDLFIIGLRTGLRISDFLRLGQSNLNGKNITITTFKTGQKVIIPIHKQVRQILDRQNGALPHTISDQKFNEYVKEVCQEVGINEVVEGAKMKKIIIKEKTETTPEVAIHRKETGDYKKWELISSHTCRRSFATNLYGKLPNKTIMAITGHATETQFLSYIKITNSEFADILGAHWENEATNEPTESNNNLKVI</sequence>
<evidence type="ECO:0000313" key="6">
    <source>
        <dbReference type="Proteomes" id="UP000093510"/>
    </source>
</evidence>
<dbReference type="SUPFAM" id="SSF56349">
    <property type="entry name" value="DNA breaking-rejoining enzymes"/>
    <property type="match status" value="1"/>
</dbReference>
<evidence type="ECO:0000259" key="4">
    <source>
        <dbReference type="PROSITE" id="PS51898"/>
    </source>
</evidence>
<feature type="domain" description="Tyr recombinase" evidence="4">
    <location>
        <begin position="224"/>
        <end position="423"/>
    </location>
</feature>
<keyword evidence="6" id="KW-1185">Reference proteome</keyword>
<dbReference type="InterPro" id="IPR025269">
    <property type="entry name" value="SAM-like_dom"/>
</dbReference>
<keyword evidence="3" id="KW-0233">DNA recombination</keyword>
<dbReference type="InterPro" id="IPR010998">
    <property type="entry name" value="Integrase_recombinase_N"/>
</dbReference>
<dbReference type="GO" id="GO:0003677">
    <property type="term" value="F:DNA binding"/>
    <property type="evidence" value="ECO:0007669"/>
    <property type="project" value="UniProtKB-KW"/>
</dbReference>
<dbReference type="InterPro" id="IPR011010">
    <property type="entry name" value="DNA_brk_join_enz"/>
</dbReference>
<protein>
    <recommendedName>
        <fullName evidence="4">Tyr recombinase domain-containing protein</fullName>
    </recommendedName>
</protein>
<dbReference type="RefSeq" id="WP_066331830.1">
    <property type="nucleotide sequence ID" value="NZ_CP017688.1"/>
</dbReference>
<evidence type="ECO:0000256" key="2">
    <source>
        <dbReference type="ARBA" id="ARBA00023125"/>
    </source>
</evidence>
<accession>A0A1B9E943</accession>
<dbReference type="InterPro" id="IPR050090">
    <property type="entry name" value="Tyrosine_recombinase_XerCD"/>
</dbReference>
<evidence type="ECO:0000256" key="3">
    <source>
        <dbReference type="ARBA" id="ARBA00023172"/>
    </source>
</evidence>
<dbReference type="GO" id="GO:0015074">
    <property type="term" value="P:DNA integration"/>
    <property type="evidence" value="ECO:0007669"/>
    <property type="project" value="InterPro"/>
</dbReference>
<reference evidence="5 6" key="1">
    <citation type="submission" date="2016-03" db="EMBL/GenBank/DDBJ databases">
        <authorList>
            <person name="Ploux O."/>
        </authorList>
    </citation>
    <scope>NUCLEOTIDE SEQUENCE [LARGE SCALE GENOMIC DNA]</scope>
    <source>
        <strain evidence="5 6">LPB0076</strain>
    </source>
</reference>
<dbReference type="Gene3D" id="1.10.150.130">
    <property type="match status" value="1"/>
</dbReference>
<keyword evidence="2" id="KW-0238">DNA-binding</keyword>
<name>A0A1B9E943_9FLAO</name>
<dbReference type="EMBL" id="LVEP01000005">
    <property type="protein sequence ID" value="OCB78453.1"/>
    <property type="molecule type" value="Genomic_DNA"/>
</dbReference>
<dbReference type="InterPro" id="IPR013762">
    <property type="entry name" value="Integrase-like_cat_sf"/>
</dbReference>
<gene>
    <name evidence="5" type="ORF">LPBF_02005</name>
</gene>
<dbReference type="AlphaFoldDB" id="A0A1B9E943"/>
<dbReference type="Pfam" id="PF13102">
    <property type="entry name" value="Phage_int_SAM_5"/>
    <property type="match status" value="1"/>
</dbReference>
<dbReference type="PANTHER" id="PTHR30349">
    <property type="entry name" value="PHAGE INTEGRASE-RELATED"/>
    <property type="match status" value="1"/>
</dbReference>
<dbReference type="OrthoDB" id="892893at2"/>
<evidence type="ECO:0000313" key="5">
    <source>
        <dbReference type="EMBL" id="OCB78453.1"/>
    </source>
</evidence>
<proteinExistence type="inferred from homology"/>
<dbReference type="STRING" id="1763534.GCA_001831475_00458"/>
<dbReference type="InterPro" id="IPR002104">
    <property type="entry name" value="Integrase_catalytic"/>
</dbReference>
<comment type="caution">
    <text evidence="5">The sequence shown here is derived from an EMBL/GenBank/DDBJ whole genome shotgun (WGS) entry which is preliminary data.</text>
</comment>
<dbReference type="PANTHER" id="PTHR30349:SF64">
    <property type="entry name" value="PROPHAGE INTEGRASE INTD-RELATED"/>
    <property type="match status" value="1"/>
</dbReference>
<dbReference type="GO" id="GO:0006310">
    <property type="term" value="P:DNA recombination"/>
    <property type="evidence" value="ECO:0007669"/>
    <property type="project" value="UniProtKB-KW"/>
</dbReference>
<dbReference type="Gene3D" id="1.10.443.10">
    <property type="entry name" value="Intergrase catalytic core"/>
    <property type="match status" value="1"/>
</dbReference>
<dbReference type="PROSITE" id="PS51898">
    <property type="entry name" value="TYR_RECOMBINASE"/>
    <property type="match status" value="1"/>
</dbReference>
<dbReference type="Pfam" id="PF00589">
    <property type="entry name" value="Phage_integrase"/>
    <property type="match status" value="1"/>
</dbReference>
<organism evidence="5 6">
    <name type="scientific">Flavobacterium crassostreae</name>
    <dbReference type="NCBI Taxonomy" id="1763534"/>
    <lineage>
        <taxon>Bacteria</taxon>
        <taxon>Pseudomonadati</taxon>
        <taxon>Bacteroidota</taxon>
        <taxon>Flavobacteriia</taxon>
        <taxon>Flavobacteriales</taxon>
        <taxon>Flavobacteriaceae</taxon>
        <taxon>Flavobacterium</taxon>
    </lineage>
</organism>
<dbReference type="Proteomes" id="UP000093510">
    <property type="component" value="Unassembled WGS sequence"/>
</dbReference>
<evidence type="ECO:0000256" key="1">
    <source>
        <dbReference type="ARBA" id="ARBA00008857"/>
    </source>
</evidence>